<evidence type="ECO:0000313" key="1">
    <source>
        <dbReference type="EMBL" id="EFJ30848.1"/>
    </source>
</evidence>
<organism evidence="2">
    <name type="scientific">Selaginella moellendorffii</name>
    <name type="common">Spikemoss</name>
    <dbReference type="NCBI Taxonomy" id="88036"/>
    <lineage>
        <taxon>Eukaryota</taxon>
        <taxon>Viridiplantae</taxon>
        <taxon>Streptophyta</taxon>
        <taxon>Embryophyta</taxon>
        <taxon>Tracheophyta</taxon>
        <taxon>Lycopodiopsida</taxon>
        <taxon>Selaginellales</taxon>
        <taxon>Selaginellaceae</taxon>
        <taxon>Selaginella</taxon>
    </lineage>
</organism>
<keyword evidence="2" id="KW-1185">Reference proteome</keyword>
<dbReference type="HOGENOM" id="CLU_1985440_0_0_1"/>
<proteinExistence type="predicted"/>
<dbReference type="EMBL" id="GL377575">
    <property type="protein sequence ID" value="EFJ30848.1"/>
    <property type="molecule type" value="Genomic_DNA"/>
</dbReference>
<gene>
    <name evidence="1" type="ORF">SELMODRAFT_409559</name>
</gene>
<dbReference type="KEGG" id="smo:SELMODRAFT_409559"/>
<dbReference type="InParanoid" id="D8RBU7"/>
<accession>D8RBU7</accession>
<dbReference type="Proteomes" id="UP000001514">
    <property type="component" value="Unassembled WGS sequence"/>
</dbReference>
<protein>
    <submittedName>
        <fullName evidence="1">Uncharacterized protein</fullName>
    </submittedName>
</protein>
<reference evidence="1 2" key="1">
    <citation type="journal article" date="2011" name="Science">
        <title>The Selaginella genome identifies genetic changes associated with the evolution of vascular plants.</title>
        <authorList>
            <person name="Banks J.A."/>
            <person name="Nishiyama T."/>
            <person name="Hasebe M."/>
            <person name="Bowman J.L."/>
            <person name="Gribskov M."/>
            <person name="dePamphilis C."/>
            <person name="Albert V.A."/>
            <person name="Aono N."/>
            <person name="Aoyama T."/>
            <person name="Ambrose B.A."/>
            <person name="Ashton N.W."/>
            <person name="Axtell M.J."/>
            <person name="Barker E."/>
            <person name="Barker M.S."/>
            <person name="Bennetzen J.L."/>
            <person name="Bonawitz N.D."/>
            <person name="Chapple C."/>
            <person name="Cheng C."/>
            <person name="Correa L.G."/>
            <person name="Dacre M."/>
            <person name="DeBarry J."/>
            <person name="Dreyer I."/>
            <person name="Elias M."/>
            <person name="Engstrom E.M."/>
            <person name="Estelle M."/>
            <person name="Feng L."/>
            <person name="Finet C."/>
            <person name="Floyd S.K."/>
            <person name="Frommer W.B."/>
            <person name="Fujita T."/>
            <person name="Gramzow L."/>
            <person name="Gutensohn M."/>
            <person name="Harholt J."/>
            <person name="Hattori M."/>
            <person name="Heyl A."/>
            <person name="Hirai T."/>
            <person name="Hiwatashi Y."/>
            <person name="Ishikawa M."/>
            <person name="Iwata M."/>
            <person name="Karol K.G."/>
            <person name="Koehler B."/>
            <person name="Kolukisaoglu U."/>
            <person name="Kubo M."/>
            <person name="Kurata T."/>
            <person name="Lalonde S."/>
            <person name="Li K."/>
            <person name="Li Y."/>
            <person name="Litt A."/>
            <person name="Lyons E."/>
            <person name="Manning G."/>
            <person name="Maruyama T."/>
            <person name="Michael T.P."/>
            <person name="Mikami K."/>
            <person name="Miyazaki S."/>
            <person name="Morinaga S."/>
            <person name="Murata T."/>
            <person name="Mueller-Roeber B."/>
            <person name="Nelson D.R."/>
            <person name="Obara M."/>
            <person name="Oguri Y."/>
            <person name="Olmstead R.G."/>
            <person name="Onodera N."/>
            <person name="Petersen B.L."/>
            <person name="Pils B."/>
            <person name="Prigge M."/>
            <person name="Rensing S.A."/>
            <person name="Riano-Pachon D.M."/>
            <person name="Roberts A.W."/>
            <person name="Sato Y."/>
            <person name="Scheller H.V."/>
            <person name="Schulz B."/>
            <person name="Schulz C."/>
            <person name="Shakirov E.V."/>
            <person name="Shibagaki N."/>
            <person name="Shinohara N."/>
            <person name="Shippen D.E."/>
            <person name="Soerensen I."/>
            <person name="Sotooka R."/>
            <person name="Sugimoto N."/>
            <person name="Sugita M."/>
            <person name="Sumikawa N."/>
            <person name="Tanurdzic M."/>
            <person name="Theissen G."/>
            <person name="Ulvskov P."/>
            <person name="Wakazuki S."/>
            <person name="Weng J.K."/>
            <person name="Willats W.W."/>
            <person name="Wipf D."/>
            <person name="Wolf P.G."/>
            <person name="Yang L."/>
            <person name="Zimmer A.D."/>
            <person name="Zhu Q."/>
            <person name="Mitros T."/>
            <person name="Hellsten U."/>
            <person name="Loque D."/>
            <person name="Otillar R."/>
            <person name="Salamov A."/>
            <person name="Schmutz J."/>
            <person name="Shapiro H."/>
            <person name="Lindquist E."/>
            <person name="Lucas S."/>
            <person name="Rokhsar D."/>
            <person name="Grigoriev I.V."/>
        </authorList>
    </citation>
    <scope>NUCLEOTIDE SEQUENCE [LARGE SCALE GENOMIC DNA]</scope>
</reference>
<evidence type="ECO:0000313" key="2">
    <source>
        <dbReference type="Proteomes" id="UP000001514"/>
    </source>
</evidence>
<name>D8RBU7_SELML</name>
<dbReference type="Gramene" id="EFJ30848">
    <property type="protein sequence ID" value="EFJ30848"/>
    <property type="gene ID" value="SELMODRAFT_409559"/>
</dbReference>
<dbReference type="AlphaFoldDB" id="D8RBU7"/>
<sequence length="126" mass="14203">MPSKANKASFKIFHTRSGCWLKPHSTVFSDVLDEYTPSLHNVEENDEDEVCSPLDITMKVELSETKLETNEEEENDTTPILKAQDMMDNMLSGCSSPIGAKRWCKRTSNIPAAQSLRDGVVYLKHL</sequence>